<feature type="transmembrane region" description="Helical" evidence="12">
    <location>
        <begin position="104"/>
        <end position="130"/>
    </location>
</feature>
<reference evidence="15 16" key="1">
    <citation type="submission" date="2017-09" db="EMBL/GenBank/DDBJ databases">
        <title>Complete Genome Sequences of Two Strains of the Meat Spoilage Bacterium Brochothrix thermosphacta Isolated from Ground Chicken.</title>
        <authorList>
            <person name="Paoli G.C."/>
            <person name="Wijey C."/>
            <person name="Chen C.-Y."/>
            <person name="Nguyen L."/>
            <person name="Yan X."/>
            <person name="Irwin P.L."/>
        </authorList>
    </citation>
    <scope>NUCLEOTIDE SEQUENCE [LARGE SCALE GENOMIC DNA]</scope>
    <source>
        <strain evidence="15 16">BI</strain>
    </source>
</reference>
<evidence type="ECO:0000256" key="8">
    <source>
        <dbReference type="ARBA" id="ARBA00022777"/>
    </source>
</evidence>
<dbReference type="InterPro" id="IPR018113">
    <property type="entry name" value="PTrfase_EIIB_Cys"/>
</dbReference>
<dbReference type="CDD" id="cd00212">
    <property type="entry name" value="PTS_IIB_glc"/>
    <property type="match status" value="1"/>
</dbReference>
<dbReference type="GO" id="GO:0008982">
    <property type="term" value="F:protein-N(PI)-phosphohistidine-sugar phosphotransferase activity"/>
    <property type="evidence" value="ECO:0007669"/>
    <property type="project" value="InterPro"/>
</dbReference>
<evidence type="ECO:0000313" key="16">
    <source>
        <dbReference type="Proteomes" id="UP000243591"/>
    </source>
</evidence>
<dbReference type="AlphaFoldDB" id="A0A1D2LEL3"/>
<evidence type="ECO:0000256" key="3">
    <source>
        <dbReference type="ARBA" id="ARBA00022475"/>
    </source>
</evidence>
<dbReference type="InterPro" id="IPR050558">
    <property type="entry name" value="PTS_Sugar-Specific_Components"/>
</dbReference>
<dbReference type="KEGG" id="bths:CNY62_08260"/>
<evidence type="ECO:0000256" key="10">
    <source>
        <dbReference type="ARBA" id="ARBA00023136"/>
    </source>
</evidence>
<evidence type="ECO:0000256" key="4">
    <source>
        <dbReference type="ARBA" id="ARBA00022597"/>
    </source>
</evidence>
<feature type="transmembrane region" description="Helical" evidence="12">
    <location>
        <begin position="150"/>
        <end position="169"/>
    </location>
</feature>
<keyword evidence="8" id="KW-0418">Kinase</keyword>
<evidence type="ECO:0000256" key="2">
    <source>
        <dbReference type="ARBA" id="ARBA00022448"/>
    </source>
</evidence>
<dbReference type="Gene3D" id="3.30.1360.60">
    <property type="entry name" value="Glucose permease domain IIB"/>
    <property type="match status" value="1"/>
</dbReference>
<dbReference type="InterPro" id="IPR013013">
    <property type="entry name" value="PTS_EIIC_1"/>
</dbReference>
<dbReference type="PANTHER" id="PTHR30175:SF1">
    <property type="entry name" value="PTS SYSTEM ARBUTIN-, CELLOBIOSE-, AND SALICIN-SPECIFIC EIIBC COMPONENT-RELATED"/>
    <property type="match status" value="1"/>
</dbReference>
<evidence type="ECO:0000259" key="14">
    <source>
        <dbReference type="PROSITE" id="PS51103"/>
    </source>
</evidence>
<dbReference type="OrthoDB" id="9769191at2"/>
<dbReference type="GO" id="GO:0005886">
    <property type="term" value="C:plasma membrane"/>
    <property type="evidence" value="ECO:0007669"/>
    <property type="project" value="UniProtKB-SubCell"/>
</dbReference>
<protein>
    <submittedName>
        <fullName evidence="15">PTS beta-glucoside transporter subunit EIIBCA</fullName>
    </submittedName>
</protein>
<feature type="transmembrane region" description="Helical" evidence="12">
    <location>
        <begin position="429"/>
        <end position="452"/>
    </location>
</feature>
<proteinExistence type="predicted"/>
<evidence type="ECO:0000256" key="9">
    <source>
        <dbReference type="ARBA" id="ARBA00022989"/>
    </source>
</evidence>
<evidence type="ECO:0000313" key="15">
    <source>
        <dbReference type="EMBL" id="ATF26371.1"/>
    </source>
</evidence>
<organism evidence="15 16">
    <name type="scientific">Brochothrix thermosphacta</name>
    <name type="common">Microbacterium thermosphactum</name>
    <dbReference type="NCBI Taxonomy" id="2756"/>
    <lineage>
        <taxon>Bacteria</taxon>
        <taxon>Bacillati</taxon>
        <taxon>Bacillota</taxon>
        <taxon>Bacilli</taxon>
        <taxon>Bacillales</taxon>
        <taxon>Listeriaceae</taxon>
        <taxon>Brochothrix</taxon>
    </lineage>
</organism>
<feature type="transmembrane region" description="Helical" evidence="12">
    <location>
        <begin position="176"/>
        <end position="198"/>
    </location>
</feature>
<feature type="active site" description="Phosphocysteine intermediate; for EIIB activity" evidence="11">
    <location>
        <position position="31"/>
    </location>
</feature>
<keyword evidence="10 12" id="KW-0472">Membrane</keyword>
<evidence type="ECO:0000256" key="6">
    <source>
        <dbReference type="ARBA" id="ARBA00022683"/>
    </source>
</evidence>
<name>A0A1D2LEL3_BROTH</name>
<feature type="transmembrane region" description="Helical" evidence="12">
    <location>
        <begin position="248"/>
        <end position="277"/>
    </location>
</feature>
<evidence type="ECO:0000256" key="12">
    <source>
        <dbReference type="SAM" id="Phobius"/>
    </source>
</evidence>
<keyword evidence="6" id="KW-0598">Phosphotransferase system</keyword>
<dbReference type="PANTHER" id="PTHR30175">
    <property type="entry name" value="PHOSPHOTRANSFERASE SYSTEM TRANSPORT PROTEIN"/>
    <property type="match status" value="1"/>
</dbReference>
<dbReference type="InterPro" id="IPR036878">
    <property type="entry name" value="Glu_permease_IIB"/>
</dbReference>
<evidence type="ECO:0000256" key="11">
    <source>
        <dbReference type="PROSITE-ProRule" id="PRU00421"/>
    </source>
</evidence>
<dbReference type="InterPro" id="IPR001996">
    <property type="entry name" value="PTS_IIB_1"/>
</dbReference>
<dbReference type="GO" id="GO:0015771">
    <property type="term" value="P:trehalose transport"/>
    <property type="evidence" value="ECO:0007669"/>
    <property type="project" value="TreeGrafter"/>
</dbReference>
<dbReference type="STRING" id="2756.BFR44_09050"/>
<dbReference type="SUPFAM" id="SSF55604">
    <property type="entry name" value="Glucose permease domain IIB"/>
    <property type="match status" value="1"/>
</dbReference>
<feature type="domain" description="PTS EIIC type-1" evidence="14">
    <location>
        <begin position="106"/>
        <end position="462"/>
    </location>
</feature>
<feature type="transmembrane region" description="Helical" evidence="12">
    <location>
        <begin position="218"/>
        <end position="236"/>
    </location>
</feature>
<evidence type="ECO:0000256" key="5">
    <source>
        <dbReference type="ARBA" id="ARBA00022679"/>
    </source>
</evidence>
<dbReference type="GO" id="GO:0016301">
    <property type="term" value="F:kinase activity"/>
    <property type="evidence" value="ECO:0007669"/>
    <property type="project" value="UniProtKB-KW"/>
</dbReference>
<dbReference type="Proteomes" id="UP000243591">
    <property type="component" value="Chromosome"/>
</dbReference>
<dbReference type="GO" id="GO:0009401">
    <property type="term" value="P:phosphoenolpyruvate-dependent sugar phosphotransferase system"/>
    <property type="evidence" value="ECO:0007669"/>
    <property type="project" value="UniProtKB-KW"/>
</dbReference>
<dbReference type="EMBL" id="CP023483">
    <property type="protein sequence ID" value="ATF26371.1"/>
    <property type="molecule type" value="Genomic_DNA"/>
</dbReference>
<keyword evidence="9 12" id="KW-1133">Transmembrane helix</keyword>
<feature type="transmembrane region" description="Helical" evidence="12">
    <location>
        <begin position="297"/>
        <end position="317"/>
    </location>
</feature>
<feature type="transmembrane region" description="Helical" evidence="12">
    <location>
        <begin position="385"/>
        <end position="409"/>
    </location>
</feature>
<evidence type="ECO:0000256" key="7">
    <source>
        <dbReference type="ARBA" id="ARBA00022692"/>
    </source>
</evidence>
<keyword evidence="4" id="KW-0762">Sugar transport</keyword>
<feature type="transmembrane region" description="Helical" evidence="12">
    <location>
        <begin position="329"/>
        <end position="347"/>
    </location>
</feature>
<keyword evidence="5" id="KW-0808">Transferase</keyword>
<dbReference type="Pfam" id="PF02378">
    <property type="entry name" value="PTS_EIIC"/>
    <property type="match status" value="1"/>
</dbReference>
<dbReference type="GO" id="GO:0090589">
    <property type="term" value="F:protein-phosphocysteine-trehalose phosphotransferase system transporter activity"/>
    <property type="evidence" value="ECO:0007669"/>
    <property type="project" value="TreeGrafter"/>
</dbReference>
<dbReference type="InterPro" id="IPR003352">
    <property type="entry name" value="PTS_EIIC"/>
</dbReference>
<evidence type="ECO:0000256" key="1">
    <source>
        <dbReference type="ARBA" id="ARBA00004651"/>
    </source>
</evidence>
<accession>A0A1D2LEL3</accession>
<feature type="transmembrane region" description="Helical" evidence="12">
    <location>
        <begin position="359"/>
        <end position="378"/>
    </location>
</feature>
<evidence type="ECO:0000259" key="13">
    <source>
        <dbReference type="PROSITE" id="PS51098"/>
    </source>
</evidence>
<sequence>MSKKVRDYENLANDILEKIGGKENIIKATRCATRLRLVLKTVPLNAVEEITELAGVITVVQSGGQFQVVIGPHVGEVYDYFVKLIDLDTVDVADQPKTSILNRIIATMSAVFAPFVYILAAAGILQGLLIIMKLINPSLQTTGAFKVFDFISWTPFTFLPILIAITAAKHFKTNQFIALACCAALVNPSWALMAAQIASGESIKFFGVSLSETTYTSTVLPAILLVWLLSYVQRFFEKILPEVIRSLFVPLFCMVIMVPLTLLIVGPLSNGAAVAIADGYNKLVEVAPPLAGALIGGFWQVAVIFGVHWGITPMCLANFEAYGRDSFQAFQTIAVIAQVGAVFGVFLKTRDKEMKKISLSAGITGLFGITEPAIYGVTLRLKRPFLIGCLAGAVGGLVASFFNTYYYAYAGLPGILTSVNALNSDNPSSFIGLMIGSAIALFGSIIAIQVFGTENKKIKTSK</sequence>
<keyword evidence="3" id="KW-1003">Cell membrane</keyword>
<keyword evidence="7 12" id="KW-0812">Transmembrane</keyword>
<feature type="domain" description="PTS EIIB type-1" evidence="13">
    <location>
        <begin position="9"/>
        <end position="91"/>
    </location>
</feature>
<dbReference type="PROSITE" id="PS51098">
    <property type="entry name" value="PTS_EIIB_TYPE_1"/>
    <property type="match status" value="1"/>
</dbReference>
<dbReference type="PROSITE" id="PS51103">
    <property type="entry name" value="PTS_EIIC_TYPE_1"/>
    <property type="match status" value="1"/>
</dbReference>
<keyword evidence="16" id="KW-1185">Reference proteome</keyword>
<gene>
    <name evidence="15" type="ORF">CNY62_08260</name>
</gene>
<comment type="subcellular location">
    <subcellularLocation>
        <location evidence="1">Cell membrane</location>
        <topology evidence="1">Multi-pass membrane protein</topology>
    </subcellularLocation>
</comment>
<dbReference type="Pfam" id="PF00367">
    <property type="entry name" value="PTS_EIIB"/>
    <property type="match status" value="1"/>
</dbReference>
<keyword evidence="2" id="KW-0813">Transport</keyword>